<feature type="signal peptide" evidence="1">
    <location>
        <begin position="1"/>
        <end position="21"/>
    </location>
</feature>
<evidence type="ECO:0000313" key="3">
    <source>
        <dbReference type="Proteomes" id="UP000295391"/>
    </source>
</evidence>
<keyword evidence="3" id="KW-1185">Reference proteome</keyword>
<sequence length="399" mass="43442">MRHLFFGMVLGLGLMSSPLSAQELSPSPLSEVIKTDGLAAGLEFAAQQPESDRKKFVLGALNTLQAVEHILQVRYNNYSGRLPLVPGGTTQLRLNPNAKFDPAFIENALVGAADKLATAQGHLENLGEDEFALVINLDDIWFDVDADGKRAPDEGLRAFLGAALNVPEPEEGQMPIVQFDRADGRWLLAYTHVLQGMAEMVLSVDPTPAMTKVTEGVARMRELGMVHRDPIFGDDNIIDTIAVIINALHGPADQARTQKALGHFQGMIAANKEFWRLVALEEDDQAEWLPNPDQQSAFGIPVTAEVAAGWQDVLNELEAVLAGDALVPFWRVEGHGGEPVGININKFLTAPGDLDLFLMVHGAAFAPYMERGRVVDIDVLERFSELTGGQGGMFALWFN</sequence>
<gene>
    <name evidence="2" type="ORF">ATL17_0881</name>
</gene>
<accession>A0A4R6W1P9</accession>
<protein>
    <submittedName>
        <fullName evidence="2">Uncharacterized protein</fullName>
    </submittedName>
</protein>
<evidence type="ECO:0000313" key="2">
    <source>
        <dbReference type="EMBL" id="TDQ66875.1"/>
    </source>
</evidence>
<evidence type="ECO:0000256" key="1">
    <source>
        <dbReference type="SAM" id="SignalP"/>
    </source>
</evidence>
<comment type="caution">
    <text evidence="2">The sequence shown here is derived from an EMBL/GenBank/DDBJ whole genome shotgun (WGS) entry which is preliminary data.</text>
</comment>
<dbReference type="RefSeq" id="WP_133571533.1">
    <property type="nucleotide sequence ID" value="NZ_SNYR01000001.1"/>
</dbReference>
<proteinExistence type="predicted"/>
<feature type="chain" id="PRO_5020872098" evidence="1">
    <location>
        <begin position="22"/>
        <end position="399"/>
    </location>
</feature>
<dbReference type="EMBL" id="SNYR01000001">
    <property type="protein sequence ID" value="TDQ66875.1"/>
    <property type="molecule type" value="Genomic_DNA"/>
</dbReference>
<reference evidence="2 3" key="1">
    <citation type="submission" date="2019-03" db="EMBL/GenBank/DDBJ databases">
        <title>Genomic Encyclopedia of Type Strains, Phase III (KMG-III): the genomes of soil and plant-associated and newly described type strains.</title>
        <authorList>
            <person name="Whitman W."/>
        </authorList>
    </citation>
    <scope>NUCLEOTIDE SEQUENCE [LARGE SCALE GENOMIC DNA]</scope>
    <source>
        <strain evidence="2 3">CGMCC 1.7002</strain>
    </source>
</reference>
<organism evidence="2 3">
    <name type="scientific">Maritalea mobilis</name>
    <dbReference type="NCBI Taxonomy" id="483324"/>
    <lineage>
        <taxon>Bacteria</taxon>
        <taxon>Pseudomonadati</taxon>
        <taxon>Pseudomonadota</taxon>
        <taxon>Alphaproteobacteria</taxon>
        <taxon>Hyphomicrobiales</taxon>
        <taxon>Devosiaceae</taxon>
        <taxon>Maritalea</taxon>
    </lineage>
</organism>
<name>A0A4R6W1P9_9HYPH</name>
<keyword evidence="1" id="KW-0732">Signal</keyword>
<dbReference type="AlphaFoldDB" id="A0A4R6W1P9"/>
<dbReference type="Proteomes" id="UP000295391">
    <property type="component" value="Unassembled WGS sequence"/>
</dbReference>
<dbReference type="OrthoDB" id="9815249at2"/>